<reference evidence="2 3" key="1">
    <citation type="journal article" date="2018" name="Mol. Biol. Evol.">
        <title>Broad Genomic Sampling Reveals a Smut Pathogenic Ancestry of the Fungal Clade Ustilaginomycotina.</title>
        <authorList>
            <person name="Kijpornyongpan T."/>
            <person name="Mondo S.J."/>
            <person name="Barry K."/>
            <person name="Sandor L."/>
            <person name="Lee J."/>
            <person name="Lipzen A."/>
            <person name="Pangilinan J."/>
            <person name="LaButti K."/>
            <person name="Hainaut M."/>
            <person name="Henrissat B."/>
            <person name="Grigoriev I.V."/>
            <person name="Spatafora J.W."/>
            <person name="Aime M.C."/>
        </authorList>
    </citation>
    <scope>NUCLEOTIDE SEQUENCE [LARGE SCALE GENOMIC DNA]</scope>
    <source>
        <strain evidence="2 3">MCA 5214</strain>
    </source>
</reference>
<evidence type="ECO:0000313" key="2">
    <source>
        <dbReference type="EMBL" id="PWN26925.1"/>
    </source>
</evidence>
<protein>
    <submittedName>
        <fullName evidence="2">Uncharacterized protein</fullName>
    </submittedName>
</protein>
<feature type="transmembrane region" description="Helical" evidence="1">
    <location>
        <begin position="125"/>
        <end position="148"/>
    </location>
</feature>
<dbReference type="EMBL" id="KZ819670">
    <property type="protein sequence ID" value="PWN26925.1"/>
    <property type="molecule type" value="Genomic_DNA"/>
</dbReference>
<keyword evidence="1" id="KW-1133">Transmembrane helix</keyword>
<dbReference type="AlphaFoldDB" id="A0A316UUY4"/>
<evidence type="ECO:0000313" key="3">
    <source>
        <dbReference type="Proteomes" id="UP000245884"/>
    </source>
</evidence>
<dbReference type="Proteomes" id="UP000245884">
    <property type="component" value="Unassembled WGS sequence"/>
</dbReference>
<name>A0A316UUY4_9BASI</name>
<dbReference type="RefSeq" id="XP_025361537.1">
    <property type="nucleotide sequence ID" value="XM_025506474.1"/>
</dbReference>
<evidence type="ECO:0000256" key="1">
    <source>
        <dbReference type="SAM" id="Phobius"/>
    </source>
</evidence>
<dbReference type="STRING" id="1569628.A0A316UUY4"/>
<dbReference type="Pfam" id="PF13430">
    <property type="entry name" value="DUF4112"/>
    <property type="match status" value="1"/>
</dbReference>
<dbReference type="PANTHER" id="PTHR35519">
    <property type="entry name" value="MEMBRANE PROTEINS"/>
    <property type="match status" value="1"/>
</dbReference>
<dbReference type="OrthoDB" id="2103474at2759"/>
<dbReference type="PANTHER" id="PTHR35519:SF2">
    <property type="entry name" value="PH DOMAIN PROTEIN"/>
    <property type="match status" value="1"/>
</dbReference>
<proteinExistence type="predicted"/>
<dbReference type="GeneID" id="37028297"/>
<keyword evidence="1" id="KW-0472">Membrane</keyword>
<organism evidence="2 3">
    <name type="scientific">Jaminaea rosea</name>
    <dbReference type="NCBI Taxonomy" id="1569628"/>
    <lineage>
        <taxon>Eukaryota</taxon>
        <taxon>Fungi</taxon>
        <taxon>Dikarya</taxon>
        <taxon>Basidiomycota</taxon>
        <taxon>Ustilaginomycotina</taxon>
        <taxon>Exobasidiomycetes</taxon>
        <taxon>Microstromatales</taxon>
        <taxon>Microstromatales incertae sedis</taxon>
        <taxon>Jaminaea</taxon>
    </lineage>
</organism>
<gene>
    <name evidence="2" type="ORF">BDZ90DRAFT_233012</name>
</gene>
<keyword evidence="3" id="KW-1185">Reference proteome</keyword>
<keyword evidence="1" id="KW-0812">Transmembrane</keyword>
<feature type="transmembrane region" description="Helical" evidence="1">
    <location>
        <begin position="73"/>
        <end position="93"/>
    </location>
</feature>
<accession>A0A316UUY4</accession>
<dbReference type="InterPro" id="IPR025187">
    <property type="entry name" value="DUF4112"/>
</dbReference>
<sequence>MTSIVTNFAGRRAKKVIGNHAKIYEPEDPFYVTYTDDGGRERRIKRPPPPGLTKKEAKLLRKIQRRAHYLDKGFYICGFRFGWTFLIGIIPGVGDITDAILNYTLVLKPAKNEANLPDWLVRKMLFNNAVSAGVGLIPLAGDLVLAIWKANSRNAKLLEEFMRVKGEENMANGLPNLTPHVDERGKRVDHPAQGAARAVARGEGGAADEVVAGTSTGATAATARVGQNETTQVNRAGR</sequence>